<feature type="compositionally biased region" description="Polar residues" evidence="7">
    <location>
        <begin position="349"/>
        <end position="358"/>
    </location>
</feature>
<evidence type="ECO:0000256" key="2">
    <source>
        <dbReference type="ARBA" id="ARBA00022475"/>
    </source>
</evidence>
<evidence type="ECO:0000256" key="7">
    <source>
        <dbReference type="SAM" id="MobiDB-lite"/>
    </source>
</evidence>
<accession>A1SVK3</accession>
<keyword evidence="3 6" id="KW-0812">Transmembrane</keyword>
<dbReference type="SUPFAM" id="SSF82689">
    <property type="entry name" value="Mechanosensitive channel protein MscS (YggB), C-terminal domain"/>
    <property type="match status" value="1"/>
</dbReference>
<evidence type="ECO:0000259" key="8">
    <source>
        <dbReference type="Pfam" id="PF00924"/>
    </source>
</evidence>
<comment type="similarity">
    <text evidence="6">Belongs to the MscS (TC 1.A.23) family.</text>
</comment>
<keyword evidence="6" id="KW-0407">Ion channel</keyword>
<evidence type="ECO:0000313" key="10">
    <source>
        <dbReference type="Proteomes" id="UP000000639"/>
    </source>
</evidence>
<dbReference type="InterPro" id="IPR023408">
    <property type="entry name" value="MscS_beta-dom_sf"/>
</dbReference>
<dbReference type="Pfam" id="PF00924">
    <property type="entry name" value="MS_channel_2nd"/>
    <property type="match status" value="1"/>
</dbReference>
<keyword evidence="2" id="KW-1003">Cell membrane</keyword>
<proteinExistence type="inferred from homology"/>
<evidence type="ECO:0000256" key="4">
    <source>
        <dbReference type="ARBA" id="ARBA00022989"/>
    </source>
</evidence>
<feature type="compositionally biased region" description="Basic and acidic residues" evidence="7">
    <location>
        <begin position="337"/>
        <end position="348"/>
    </location>
</feature>
<name>A1SVK3_PSYIN</name>
<dbReference type="InterPro" id="IPR045275">
    <property type="entry name" value="MscS_archaea/bacteria_type"/>
</dbReference>
<feature type="domain" description="Mechanosensitive ion channel MscS" evidence="8">
    <location>
        <begin position="97"/>
        <end position="159"/>
    </location>
</feature>
<comment type="function">
    <text evidence="6">Mechanosensitive channel that participates in the regulation of osmotic pressure changes within the cell, opening in response to stretch forces in the membrane lipid bilayer, without the need for other proteins. Contributes to normal resistance to hypoosmotic shock. Forms an ion channel of 1.0 nanosiemens conductance with a slight preference for anions.</text>
</comment>
<dbReference type="InterPro" id="IPR010920">
    <property type="entry name" value="LSM_dom_sf"/>
</dbReference>
<evidence type="ECO:0000256" key="3">
    <source>
        <dbReference type="ARBA" id="ARBA00022692"/>
    </source>
</evidence>
<dbReference type="SUPFAM" id="SSF50182">
    <property type="entry name" value="Sm-like ribonucleoproteins"/>
    <property type="match status" value="1"/>
</dbReference>
<evidence type="ECO:0000256" key="1">
    <source>
        <dbReference type="ARBA" id="ARBA00004651"/>
    </source>
</evidence>
<keyword evidence="6" id="KW-0406">Ion transport</keyword>
<comment type="caution">
    <text evidence="6">Lacks conserved residue(s) required for the propagation of feature annotation.</text>
</comment>
<dbReference type="EMBL" id="CP000510">
    <property type="protein sequence ID" value="ABM03518.1"/>
    <property type="molecule type" value="Genomic_DNA"/>
</dbReference>
<organism evidence="9 10">
    <name type="scientific">Psychromonas ingrahamii (strain DSM 17664 / CCUG 51855 / 37)</name>
    <dbReference type="NCBI Taxonomy" id="357804"/>
    <lineage>
        <taxon>Bacteria</taxon>
        <taxon>Pseudomonadati</taxon>
        <taxon>Pseudomonadota</taxon>
        <taxon>Gammaproteobacteria</taxon>
        <taxon>Alteromonadales</taxon>
        <taxon>Psychromonadaceae</taxon>
        <taxon>Psychromonas</taxon>
    </lineage>
</organism>
<evidence type="ECO:0000256" key="6">
    <source>
        <dbReference type="RuleBase" id="RU369025"/>
    </source>
</evidence>
<feature type="region of interest" description="Disordered" evidence="7">
    <location>
        <begin position="337"/>
        <end position="358"/>
    </location>
</feature>
<keyword evidence="4 6" id="KW-1133">Transmembrane helix</keyword>
<sequence length="358" mass="39745">MQLSEQVVDVFFASLPSLSIFVFAVLSIVGCHWFFLARHPELGNERKFPIQILILALTIISVLAVVIALPINESSRNQIMGLIGILLSGIIAFSSTNVISNLMSGVLLRITKPFQTGDFIRVGDFFGRVVERGLFDTEIQSENREFVALPNTYLVNNPVSTIRKSGTIVSATLSLGYDLHHLQIEPLLIKAAEKSGLDSPFVYILELGNFSITYRISGLLNEVKGLLTARSNLFRSILETLHSEGIEIMSPAFMNQRKIDDGNKIIPTFIHAAADKKIVDAEGIVFDKAEQAAQIEDEKNALMDGIKDLEINLKNTSDTNRPQLIKSIKKKRERLEVVDHREVEENRDNSPGSATQAD</sequence>
<feature type="transmembrane region" description="Helical" evidence="6">
    <location>
        <begin position="77"/>
        <end position="99"/>
    </location>
</feature>
<dbReference type="PANTHER" id="PTHR30221">
    <property type="entry name" value="SMALL-CONDUCTANCE MECHANOSENSITIVE CHANNEL"/>
    <property type="match status" value="1"/>
</dbReference>
<dbReference type="OrthoDB" id="9780668at2"/>
<keyword evidence="6" id="KW-0997">Cell inner membrane</keyword>
<dbReference type="InterPro" id="IPR011066">
    <property type="entry name" value="MscS_channel_C_sf"/>
</dbReference>
<evidence type="ECO:0000313" key="9">
    <source>
        <dbReference type="EMBL" id="ABM03518.1"/>
    </source>
</evidence>
<dbReference type="RefSeq" id="WP_011770078.1">
    <property type="nucleotide sequence ID" value="NC_008709.1"/>
</dbReference>
<keyword evidence="6" id="KW-0813">Transport</keyword>
<gene>
    <name evidence="9" type="ordered locus">Ping_1734</name>
</gene>
<reference evidence="9 10" key="1">
    <citation type="submission" date="2007-01" db="EMBL/GenBank/DDBJ databases">
        <title>Complete sequence of Psychromonas ingrahamii 37.</title>
        <authorList>
            <consortium name="US DOE Joint Genome Institute"/>
            <person name="Copeland A."/>
            <person name="Lucas S."/>
            <person name="Lapidus A."/>
            <person name="Barry K."/>
            <person name="Detter J.C."/>
            <person name="Glavina del Rio T."/>
            <person name="Hammon N."/>
            <person name="Israni S."/>
            <person name="Dalin E."/>
            <person name="Tice H."/>
            <person name="Pitluck S."/>
            <person name="Thompson L.S."/>
            <person name="Brettin T."/>
            <person name="Bruce D."/>
            <person name="Han C."/>
            <person name="Tapia R."/>
            <person name="Schmutz J."/>
            <person name="Larimer F."/>
            <person name="Land M."/>
            <person name="Hauser L."/>
            <person name="Kyrpides N."/>
            <person name="Ivanova N."/>
            <person name="Staley J."/>
            <person name="Richardson P."/>
        </authorList>
    </citation>
    <scope>NUCLEOTIDE SEQUENCE [LARGE SCALE GENOMIC DNA]</scope>
    <source>
        <strain evidence="9 10">37</strain>
    </source>
</reference>
<feature type="transmembrane region" description="Helical" evidence="6">
    <location>
        <begin position="12"/>
        <end position="36"/>
    </location>
</feature>
<dbReference type="Proteomes" id="UP000000639">
    <property type="component" value="Chromosome"/>
</dbReference>
<keyword evidence="10" id="KW-1185">Reference proteome</keyword>
<dbReference type="HOGENOM" id="CLU_058175_0_0_6"/>
<comment type="subcellular location">
    <subcellularLocation>
        <location evidence="6">Cell inner membrane</location>
        <topology evidence="6">Multi-pass membrane protein</topology>
    </subcellularLocation>
    <subcellularLocation>
        <location evidence="1">Cell membrane</location>
        <topology evidence="1">Multi-pass membrane protein</topology>
    </subcellularLocation>
</comment>
<dbReference type="KEGG" id="pin:Ping_1734"/>
<evidence type="ECO:0000256" key="5">
    <source>
        <dbReference type="ARBA" id="ARBA00023136"/>
    </source>
</evidence>
<dbReference type="AlphaFoldDB" id="A1SVK3"/>
<dbReference type="InterPro" id="IPR006685">
    <property type="entry name" value="MscS_channel_2nd"/>
</dbReference>
<dbReference type="GO" id="GO:0008381">
    <property type="term" value="F:mechanosensitive monoatomic ion channel activity"/>
    <property type="evidence" value="ECO:0007669"/>
    <property type="project" value="InterPro"/>
</dbReference>
<dbReference type="STRING" id="357804.Ping_1734"/>
<comment type="subunit">
    <text evidence="6">Homoheptamer.</text>
</comment>
<dbReference type="PANTHER" id="PTHR30221:SF18">
    <property type="entry name" value="SLL0590 PROTEIN"/>
    <property type="match status" value="1"/>
</dbReference>
<dbReference type="GO" id="GO:0005886">
    <property type="term" value="C:plasma membrane"/>
    <property type="evidence" value="ECO:0007669"/>
    <property type="project" value="UniProtKB-SubCell"/>
</dbReference>
<feature type="transmembrane region" description="Helical" evidence="6">
    <location>
        <begin position="48"/>
        <end position="71"/>
    </location>
</feature>
<protein>
    <recommendedName>
        <fullName evidence="6">Small-conductance mechanosensitive channel</fullName>
    </recommendedName>
</protein>
<keyword evidence="5 6" id="KW-0472">Membrane</keyword>
<dbReference type="eggNOG" id="COG0668">
    <property type="taxonomic scope" value="Bacteria"/>
</dbReference>
<dbReference type="Gene3D" id="2.30.30.60">
    <property type="match status" value="1"/>
</dbReference>